<dbReference type="GO" id="GO:0005829">
    <property type="term" value="C:cytosol"/>
    <property type="evidence" value="ECO:0007669"/>
    <property type="project" value="TreeGrafter"/>
</dbReference>
<evidence type="ECO:0000256" key="2">
    <source>
        <dbReference type="ARBA" id="ARBA00022450"/>
    </source>
</evidence>
<dbReference type="Pfam" id="PF00501">
    <property type="entry name" value="AMP-binding"/>
    <property type="match status" value="2"/>
</dbReference>
<evidence type="ECO:0000313" key="7">
    <source>
        <dbReference type="Proteomes" id="UP000254711"/>
    </source>
</evidence>
<dbReference type="Pfam" id="PF00550">
    <property type="entry name" value="PP-binding"/>
    <property type="match status" value="2"/>
</dbReference>
<dbReference type="Gene3D" id="1.10.1200.10">
    <property type="entry name" value="ACP-like"/>
    <property type="match status" value="1"/>
</dbReference>
<dbReference type="FunFam" id="3.40.50.980:FF:000001">
    <property type="entry name" value="Non-ribosomal peptide synthetase"/>
    <property type="match status" value="1"/>
</dbReference>
<comment type="cofactor">
    <cofactor evidence="1">
        <name>pantetheine 4'-phosphate</name>
        <dbReference type="ChEBI" id="CHEBI:47942"/>
    </cofactor>
</comment>
<dbReference type="SUPFAM" id="SSF47336">
    <property type="entry name" value="ACP-like"/>
    <property type="match status" value="2"/>
</dbReference>
<proteinExistence type="predicted"/>
<dbReference type="SUPFAM" id="SSF56801">
    <property type="entry name" value="Acetyl-CoA synthetase-like"/>
    <property type="match status" value="2"/>
</dbReference>
<dbReference type="InterPro" id="IPR045851">
    <property type="entry name" value="AMP-bd_C_sf"/>
</dbReference>
<organism evidence="6 7">
    <name type="scientific">Dyella solisilvae</name>
    <dbReference type="NCBI Taxonomy" id="1920168"/>
    <lineage>
        <taxon>Bacteria</taxon>
        <taxon>Pseudomonadati</taxon>
        <taxon>Pseudomonadota</taxon>
        <taxon>Gammaproteobacteria</taxon>
        <taxon>Lysobacterales</taxon>
        <taxon>Rhodanobacteraceae</taxon>
        <taxon>Dyella</taxon>
    </lineage>
</organism>
<dbReference type="GO" id="GO:0043041">
    <property type="term" value="P:amino acid activation for nonribosomal peptide biosynthetic process"/>
    <property type="evidence" value="ECO:0007669"/>
    <property type="project" value="TreeGrafter"/>
</dbReference>
<dbReference type="CDD" id="cd12116">
    <property type="entry name" value="A_NRPS_Ta1_like"/>
    <property type="match status" value="1"/>
</dbReference>
<dbReference type="InterPro" id="IPR025110">
    <property type="entry name" value="AMP-bd_C"/>
</dbReference>
<dbReference type="FunFam" id="2.30.38.10:FF:000001">
    <property type="entry name" value="Non-ribosomal peptide synthetase PvdI"/>
    <property type="match status" value="1"/>
</dbReference>
<dbReference type="InterPro" id="IPR042099">
    <property type="entry name" value="ANL_N_sf"/>
</dbReference>
<dbReference type="Gene3D" id="3.40.50.1820">
    <property type="entry name" value="alpha/beta hydrolase"/>
    <property type="match status" value="1"/>
</dbReference>
<dbReference type="InterPro" id="IPR010071">
    <property type="entry name" value="AA_adenyl_dom"/>
</dbReference>
<gene>
    <name evidence="6" type="ORF">DVT68_18370</name>
</gene>
<sequence length="2141" mass="231376">MSPNDTTPLSTAAQVAVDYDPFAGAALARVVPATAPQREVWLGATLEPDASLAYNESISLRLHGELDVPALQAALQQLVNRHEALRATFSQDGEELYIADQQELPCPVRDLSWLGVDEREADIESTLQHAVTTPFDLESGPLVRAELLRLDPQDHLLVFTAHHIVCDGWSFGVIVRDLAALYAGQLGADAELPPVDAFGDYALAEANHRQSQSGRDAEAYWLQRFTSPTPSLDLPTDHPRPRQRSFTSQREDLALDASLVADIKRMGAQRGASLYATLLSAFGLLLQRLSGQDDVVIGIPSAGQAAGGQQSLVGHCVNVLPLRVAIDPAAPFAESLKQVRGDLLDAFDHQQYTLGSLLARLALPRDPARLPLAGVLFNLDQALDERTLSFPGLSFEFAGNPRAFENFELFVNAVQVPDGLRLECQYNSDLFERATIRAWLDAYATLLRHAADMPDAAGSALGLVSEVAKVELLALQPQRTPYAEGQLAHEYFEAQVDRAPSRIAITGGAQTLTYAQLEERANRIAHVLRARGVAQGSLVGLSLARSPDMVAALLAVLKTGAGYVPLDPSFPAERLAFMAQDAALAALLVDDAAPDALALSGLPVLSLSRDADALAAASTARLPRDAHAATPESVAYLIYTSGSTGKPKGVRVPHRATSNFIRSMQQAPGITEDDRLVAVTTLSFDIAFLELMLPLSVGAAIVLASYDDVRDGGALRRLVEQSEASMMQATPAGWRILLESGWPGRAGFKAIAGGEPLPLDLAESLLERCGELWNAYGPTETTVWSTLWKVHAPRAGITIGQPIANTTVYILDEHGALCPLGMPGEIYIGGDGVTLGYLNRPELNAERFLPDPYSHEPQARMYRTGDRGRWLANGELEHRGRLDFQVKIRGYRIELGEIETALADLPEVARAVVVAREDRPGDVRLVAYLVPSEGAAIEETDLCPRLRQRLPDYMLPQHFMALEAIPLLPNGKIDRKSLPAPPVHTVAADRERLAPQSDTERRVAAAMEAVLALPELDVRDNFFALGGHSLLAAQLTARLNREFDITLSFRTLFDAPTIQSLAATIDQLKASGSASGAPPILRRTEQGRAPLSLMQRRLWSLEELQPGRVTYNAPSAHRLRGRLHEEAFQQALQELVQRQPILRTAFRHDGDDVAQVVEDIELALFPAEDLSALPEAEREPELMRRLQALTDTPFDLTRSPLFSARMFRLADDEHVFFFMPHHIIWDGWSFDILYAELSQLYKAFAEGKPSPLAPLPVTYGDFAAWHAQWLESEAFQAQLGYWRERLAKAQETRALPTDFPRRPGMSGVGRTEWIRVSREATDVMHHVAKQADATLNMALLALYYVLLSGLAGQRHLVVGTPVRARNQTEVESVMGYFNNLLPLHITVDPSLRFIDFVRQVKDAAIESFGHPDVPLEYLQRELRTGHGNGAVLYQALFSFQDARQRVVDWGGLSHEQILLFQSGATEDLGLWFLENTKGLLGGVTYNADILQADTARLQRDRYLTLMARVSADPTQTIDALNAIRADELAQQQQWHASDAGTEAVDLVAQFEAQVDRAPQAPALAVGNWNTSYAELETRSNRMAACLRQRGVGRGAAVGLCAEPGIGRLAAMLGTLKAGGTVVLLDPEDPPARLNELIADAGVSLLIGNATLEADLGWPHAKALWLDTDTTEIVGASSQRDGSQHPTLDDVAFVSYVPGANGQPGGHAVTHGALARLVQGLRDTLSITTADGVLGMAPASTGVGVVERLLPLGSGAKFVLAGIHQVDDGESLLSLVQASHASVIFAPSAAWRALLAAGWEGHRDLRAICVGGAPSPELAIELAARSASLWSLFGADDSALVATIGRVERPADGVHSGRALAGNQVWILDAQQRPCPMGAIGEIHLGGAGLNRAFGQRASAWASTSVNISGAPPLWPTGFRGRWLAEGQLQELGRFDRRVRVDGHDVDPVAVEALLLQQPNVAAAIAISRTDSLGDSQVDAYVAPGAGATLDRDALRAALGRVLAAKGMPKHLVVLDALPTLADGTVDIAALPLPGGRDDDLGELAVQPKTPGEQLLAAIWRDLLHLSQVRTSDNFFDIGGHSLLAVEMATRVQRETGVRLNLLDIANGSLGTLAAELATSPPATDERPPALGQRLRKLFGRR</sequence>
<dbReference type="InterPro" id="IPR029058">
    <property type="entry name" value="AB_hydrolase_fold"/>
</dbReference>
<dbReference type="FunFam" id="3.40.50.12780:FF:000012">
    <property type="entry name" value="Non-ribosomal peptide synthetase"/>
    <property type="match status" value="1"/>
</dbReference>
<keyword evidence="3" id="KW-0597">Phosphoprotein</keyword>
<keyword evidence="7" id="KW-1185">Reference proteome</keyword>
<dbReference type="PROSITE" id="PS50075">
    <property type="entry name" value="CARRIER"/>
    <property type="match status" value="2"/>
</dbReference>
<feature type="region of interest" description="Disordered" evidence="4">
    <location>
        <begin position="228"/>
        <end position="248"/>
    </location>
</feature>
<dbReference type="InterPro" id="IPR006162">
    <property type="entry name" value="Ppantetheine_attach_site"/>
</dbReference>
<dbReference type="FunFam" id="1.10.1200.10:FF:000016">
    <property type="entry name" value="Non-ribosomal peptide synthase"/>
    <property type="match status" value="1"/>
</dbReference>
<dbReference type="GO" id="GO:0047527">
    <property type="term" value="F:2,3-dihydroxybenzoate-serine ligase activity"/>
    <property type="evidence" value="ECO:0007669"/>
    <property type="project" value="TreeGrafter"/>
</dbReference>
<dbReference type="InterPro" id="IPR001242">
    <property type="entry name" value="Condensation_dom"/>
</dbReference>
<dbReference type="Gene3D" id="2.30.38.10">
    <property type="entry name" value="Luciferase, Domain 3"/>
    <property type="match status" value="1"/>
</dbReference>
<evidence type="ECO:0000256" key="3">
    <source>
        <dbReference type="ARBA" id="ARBA00022553"/>
    </source>
</evidence>
<evidence type="ECO:0000256" key="4">
    <source>
        <dbReference type="SAM" id="MobiDB-lite"/>
    </source>
</evidence>
<dbReference type="Gene3D" id="3.40.50.12780">
    <property type="entry name" value="N-terminal domain of ligase-like"/>
    <property type="match status" value="1"/>
</dbReference>
<dbReference type="InterPro" id="IPR020806">
    <property type="entry name" value="PKS_PP-bd"/>
</dbReference>
<dbReference type="Gene3D" id="3.30.559.10">
    <property type="entry name" value="Chloramphenicol acetyltransferase-like domain"/>
    <property type="match status" value="2"/>
</dbReference>
<dbReference type="Proteomes" id="UP000254711">
    <property type="component" value="Unassembled WGS sequence"/>
</dbReference>
<dbReference type="EMBL" id="QQSY01000007">
    <property type="protein sequence ID" value="RDI97055.1"/>
    <property type="molecule type" value="Genomic_DNA"/>
</dbReference>
<keyword evidence="2" id="KW-0596">Phosphopantetheine</keyword>
<dbReference type="SUPFAM" id="SSF52777">
    <property type="entry name" value="CoA-dependent acyltransferases"/>
    <property type="match status" value="4"/>
</dbReference>
<dbReference type="InterPro" id="IPR000873">
    <property type="entry name" value="AMP-dep_synth/lig_dom"/>
</dbReference>
<evidence type="ECO:0000313" key="6">
    <source>
        <dbReference type="EMBL" id="RDI97055.1"/>
    </source>
</evidence>
<evidence type="ECO:0000259" key="5">
    <source>
        <dbReference type="PROSITE" id="PS50075"/>
    </source>
</evidence>
<evidence type="ECO:0000256" key="1">
    <source>
        <dbReference type="ARBA" id="ARBA00001957"/>
    </source>
</evidence>
<name>A0A370K303_9GAMM</name>
<feature type="domain" description="Carrier" evidence="5">
    <location>
        <begin position="2046"/>
        <end position="2123"/>
    </location>
</feature>
<protein>
    <submittedName>
        <fullName evidence="6">Amino acid adenylation domain-containing protein</fullName>
    </submittedName>
</protein>
<dbReference type="Gene3D" id="3.40.50.980">
    <property type="match status" value="2"/>
</dbReference>
<dbReference type="GO" id="GO:0009366">
    <property type="term" value="C:enterobactin synthetase complex"/>
    <property type="evidence" value="ECO:0007669"/>
    <property type="project" value="TreeGrafter"/>
</dbReference>
<dbReference type="Gene3D" id="3.30.300.30">
    <property type="match status" value="2"/>
</dbReference>
<accession>A0A370K303</accession>
<reference evidence="6 7" key="1">
    <citation type="submission" date="2018-07" db="EMBL/GenBank/DDBJ databases">
        <title>Dyella solisilvae sp. nov., isolated from the pine and broad-leaved mixed forest soil.</title>
        <authorList>
            <person name="Gao Z."/>
            <person name="Qiu L."/>
        </authorList>
    </citation>
    <scope>NUCLEOTIDE SEQUENCE [LARGE SCALE GENOMIC DNA]</scope>
    <source>
        <strain evidence="6 7">DHG54</strain>
    </source>
</reference>
<dbReference type="GO" id="GO:0009239">
    <property type="term" value="P:enterobactin biosynthetic process"/>
    <property type="evidence" value="ECO:0007669"/>
    <property type="project" value="TreeGrafter"/>
</dbReference>
<dbReference type="Pfam" id="PF00668">
    <property type="entry name" value="Condensation"/>
    <property type="match status" value="2"/>
</dbReference>
<dbReference type="NCBIfam" id="TIGR01733">
    <property type="entry name" value="AA-adenyl-dom"/>
    <property type="match status" value="1"/>
</dbReference>
<comment type="caution">
    <text evidence="6">The sequence shown here is derived from an EMBL/GenBank/DDBJ whole genome shotgun (WGS) entry which is preliminary data.</text>
</comment>
<dbReference type="RefSeq" id="WP_114826669.1">
    <property type="nucleotide sequence ID" value="NZ_QQSY01000007.1"/>
</dbReference>
<dbReference type="InterPro" id="IPR036736">
    <property type="entry name" value="ACP-like_sf"/>
</dbReference>
<dbReference type="InterPro" id="IPR009081">
    <property type="entry name" value="PP-bd_ACP"/>
</dbReference>
<dbReference type="PROSITE" id="PS00012">
    <property type="entry name" value="PHOSPHOPANTETHEINE"/>
    <property type="match status" value="2"/>
</dbReference>
<dbReference type="CDD" id="cd19531">
    <property type="entry name" value="LCL_NRPS-like"/>
    <property type="match status" value="2"/>
</dbReference>
<feature type="domain" description="Carrier" evidence="5">
    <location>
        <begin position="994"/>
        <end position="1069"/>
    </location>
</feature>
<dbReference type="OrthoDB" id="9030879at2"/>
<dbReference type="Pfam" id="PF13193">
    <property type="entry name" value="AMP-binding_C"/>
    <property type="match status" value="1"/>
</dbReference>
<dbReference type="InterPro" id="IPR020845">
    <property type="entry name" value="AMP-binding_CS"/>
</dbReference>
<dbReference type="FunFam" id="3.30.300.30:FF:000010">
    <property type="entry name" value="Enterobactin synthetase component F"/>
    <property type="match status" value="1"/>
</dbReference>
<dbReference type="PANTHER" id="PTHR45527">
    <property type="entry name" value="NONRIBOSOMAL PEPTIDE SYNTHETASE"/>
    <property type="match status" value="1"/>
</dbReference>
<dbReference type="Gene3D" id="3.30.559.30">
    <property type="entry name" value="Nonribosomal peptide synthetase, condensation domain"/>
    <property type="match status" value="2"/>
</dbReference>
<dbReference type="InterPro" id="IPR023213">
    <property type="entry name" value="CAT-like_dom_sf"/>
</dbReference>
<dbReference type="GO" id="GO:0031177">
    <property type="term" value="F:phosphopantetheine binding"/>
    <property type="evidence" value="ECO:0007669"/>
    <property type="project" value="InterPro"/>
</dbReference>
<dbReference type="PANTHER" id="PTHR45527:SF1">
    <property type="entry name" value="FATTY ACID SYNTHASE"/>
    <property type="match status" value="1"/>
</dbReference>
<dbReference type="SMART" id="SM00823">
    <property type="entry name" value="PKS_PP"/>
    <property type="match status" value="2"/>
</dbReference>
<dbReference type="PROSITE" id="PS00455">
    <property type="entry name" value="AMP_BINDING"/>
    <property type="match status" value="1"/>
</dbReference>
<dbReference type="GO" id="GO:0072330">
    <property type="term" value="P:monocarboxylic acid biosynthetic process"/>
    <property type="evidence" value="ECO:0007669"/>
    <property type="project" value="UniProtKB-ARBA"/>
</dbReference>